<dbReference type="RefSeq" id="WP_175456997.1">
    <property type="nucleotide sequence ID" value="NZ_JAANNT010000008.1"/>
</dbReference>
<protein>
    <recommendedName>
        <fullName evidence="4">Acetyltransferase</fullName>
    </recommendedName>
</protein>
<accession>A0A7Y6C8V9</accession>
<keyword evidence="3" id="KW-1185">Reference proteome</keyword>
<dbReference type="EMBL" id="JAANNT010000008">
    <property type="protein sequence ID" value="NUV29196.1"/>
    <property type="molecule type" value="Genomic_DNA"/>
</dbReference>
<reference evidence="2 3" key="1">
    <citation type="submission" date="2020-03" db="EMBL/GenBank/DDBJ databases">
        <title>Complete genome sequence of sixteen Streptomyces strains facilitates identification of candidate genes involved in plant growth-promotion in grain legumes and cereals.</title>
        <authorList>
            <person name="Gopalakrishnan S."/>
            <person name="Thakur V."/>
            <person name="Saxena R."/>
            <person name="Vadlamudi S."/>
            <person name="Purohit S."/>
            <person name="Kumar V."/>
            <person name="Rathore A."/>
            <person name="Chitikineni A."/>
            <person name="Varshney R.K."/>
        </authorList>
    </citation>
    <scope>NUCLEOTIDE SEQUENCE [LARGE SCALE GENOMIC DNA]</scope>
    <source>
        <strain evidence="2 3">KAI-180</strain>
    </source>
</reference>
<comment type="caution">
    <text evidence="2">The sequence shown here is derived from an EMBL/GenBank/DDBJ whole genome shotgun (WGS) entry which is preliminary data.</text>
</comment>
<evidence type="ECO:0000313" key="3">
    <source>
        <dbReference type="Proteomes" id="UP000540128"/>
    </source>
</evidence>
<evidence type="ECO:0008006" key="4">
    <source>
        <dbReference type="Google" id="ProtNLM"/>
    </source>
</evidence>
<name>A0A7Y6C8V9_9ACTN</name>
<evidence type="ECO:0000313" key="2">
    <source>
        <dbReference type="EMBL" id="NUV29196.1"/>
    </source>
</evidence>
<organism evidence="2 3">
    <name type="scientific">Streptomyces odorifer</name>
    <dbReference type="NCBI Taxonomy" id="53450"/>
    <lineage>
        <taxon>Bacteria</taxon>
        <taxon>Bacillati</taxon>
        <taxon>Actinomycetota</taxon>
        <taxon>Actinomycetes</taxon>
        <taxon>Kitasatosporales</taxon>
        <taxon>Streptomycetaceae</taxon>
        <taxon>Streptomyces</taxon>
        <taxon>Streptomyces albidoflavus group</taxon>
    </lineage>
</organism>
<sequence length="91" mass="9743">MPQGAPGAGYGRWRGRPRPDSRTLLRPAARADAAPRDPAAELPAVLALSAGEGEAVDKRRVDAYRFYAGLGFTPSHEGFKLTLPRTTPAKD</sequence>
<dbReference type="AlphaFoldDB" id="A0A7Y6C8V9"/>
<evidence type="ECO:0000256" key="1">
    <source>
        <dbReference type="SAM" id="MobiDB-lite"/>
    </source>
</evidence>
<proteinExistence type="predicted"/>
<feature type="compositionally biased region" description="Gly residues" evidence="1">
    <location>
        <begin position="1"/>
        <end position="12"/>
    </location>
</feature>
<feature type="region of interest" description="Disordered" evidence="1">
    <location>
        <begin position="1"/>
        <end position="22"/>
    </location>
</feature>
<dbReference type="Proteomes" id="UP000540128">
    <property type="component" value="Unassembled WGS sequence"/>
</dbReference>
<gene>
    <name evidence="2" type="ORF">G6W59_12825</name>
</gene>